<dbReference type="InterPro" id="IPR012337">
    <property type="entry name" value="RNaseH-like_sf"/>
</dbReference>
<dbReference type="Gene3D" id="3.30.420.10">
    <property type="entry name" value="Ribonuclease H-like superfamily/Ribonuclease H"/>
    <property type="match status" value="1"/>
</dbReference>
<feature type="domain" description="Integrase catalytic" evidence="1">
    <location>
        <begin position="226"/>
        <end position="362"/>
    </location>
</feature>
<reference evidence="3" key="1">
    <citation type="submission" date="2025-08" db="UniProtKB">
        <authorList>
            <consortium name="RefSeq"/>
        </authorList>
    </citation>
    <scope>IDENTIFICATION</scope>
</reference>
<dbReference type="PANTHER" id="PTHR47331:SF2">
    <property type="match status" value="1"/>
</dbReference>
<dbReference type="RefSeq" id="XP_052739060.1">
    <property type="nucleotide sequence ID" value="XM_052883100.1"/>
</dbReference>
<evidence type="ECO:0000313" key="3">
    <source>
        <dbReference type="RefSeq" id="XP_052739060.1"/>
    </source>
</evidence>
<proteinExistence type="predicted"/>
<dbReference type="Proteomes" id="UP001652582">
    <property type="component" value="Chromosome 8"/>
</dbReference>
<dbReference type="InterPro" id="IPR036397">
    <property type="entry name" value="RNaseH_sf"/>
</dbReference>
<evidence type="ECO:0000259" key="1">
    <source>
        <dbReference type="PROSITE" id="PS50994"/>
    </source>
</evidence>
<dbReference type="PROSITE" id="PS50994">
    <property type="entry name" value="INTEGRASE"/>
    <property type="match status" value="1"/>
</dbReference>
<evidence type="ECO:0000313" key="2">
    <source>
        <dbReference type="Proteomes" id="UP001652582"/>
    </source>
</evidence>
<name>A0ABM3LJ20_BICAN</name>
<dbReference type="Pfam" id="PF18701">
    <property type="entry name" value="DUF5641"/>
    <property type="match status" value="1"/>
</dbReference>
<dbReference type="GeneID" id="128198325"/>
<dbReference type="InterPro" id="IPR001584">
    <property type="entry name" value="Integrase_cat-core"/>
</dbReference>
<dbReference type="SUPFAM" id="SSF53098">
    <property type="entry name" value="Ribonuclease H-like"/>
    <property type="match status" value="1"/>
</dbReference>
<accession>A0ABM3LJ20</accession>
<dbReference type="PANTHER" id="PTHR47331">
    <property type="entry name" value="PHD-TYPE DOMAIN-CONTAINING PROTEIN"/>
    <property type="match status" value="1"/>
</dbReference>
<keyword evidence="2" id="KW-1185">Reference proteome</keyword>
<dbReference type="InterPro" id="IPR040676">
    <property type="entry name" value="DUF5641"/>
</dbReference>
<sequence>MGDAKIKELTKLRGSVKGKLTIFQNYLNSFDDSNHDDLTENQVNELECRLNKVDSLHVEFDKFQTELEMLSEDPSQLFSEREEFDQKYFSLVASARTIMNRSRRQLHRRLSVSETSEGSVSRDGGFRDFVRLPKISLPFFNGEKMENWLEFRDTYLSLIHNCSTIALVNVVGVDGRLHTARALLDNGATAHYVTQHLCEKLGLARKNVSSTVTVKAVHLELVTDLTKEAFLAAFFRFISRHGKPLTVTSDNSTTFLGASNDISNFFTHLSEDIKADLSTHGINFKTIPPYTPHMGGLWESAVKSVKHHLKRILNLTHLTYEEMATCLAQIEAILNSRPLTPLSSDPSDLSCLTPAHFLIGRPLLSVPRPPVSDAKLSALDRYQRIEKLKQHFWDRFSIEYISLLQQRTRWQSASPDLQLGSLVLIKERGQPPLLWLLGRIVKLHSGRDGVSRVAEIQTRRGLITRAYNNICPLPI</sequence>
<protein>
    <submittedName>
        <fullName evidence="3">Uncharacterized protein LOC128198325 isoform X8</fullName>
    </submittedName>
</protein>
<gene>
    <name evidence="3" type="primary">LOC128198325</name>
</gene>
<organism evidence="2 3">
    <name type="scientific">Bicyclus anynana</name>
    <name type="common">Squinting bush brown butterfly</name>
    <dbReference type="NCBI Taxonomy" id="110368"/>
    <lineage>
        <taxon>Eukaryota</taxon>
        <taxon>Metazoa</taxon>
        <taxon>Ecdysozoa</taxon>
        <taxon>Arthropoda</taxon>
        <taxon>Hexapoda</taxon>
        <taxon>Insecta</taxon>
        <taxon>Pterygota</taxon>
        <taxon>Neoptera</taxon>
        <taxon>Endopterygota</taxon>
        <taxon>Lepidoptera</taxon>
        <taxon>Glossata</taxon>
        <taxon>Ditrysia</taxon>
        <taxon>Papilionoidea</taxon>
        <taxon>Nymphalidae</taxon>
        <taxon>Satyrinae</taxon>
        <taxon>Satyrini</taxon>
        <taxon>Mycalesina</taxon>
        <taxon>Bicyclus</taxon>
    </lineage>
</organism>